<evidence type="ECO:0000313" key="3">
    <source>
        <dbReference type="EMBL" id="TGZ85503.1"/>
    </source>
</evidence>
<dbReference type="EMBL" id="ML220112">
    <property type="protein sequence ID" value="TGZ85503.1"/>
    <property type="molecule type" value="Genomic_DNA"/>
</dbReference>
<keyword evidence="4" id="KW-1185">Reference proteome</keyword>
<sequence length="695" mass="79165">MVASLVELQKQAIIDAIRNTQPINTWRCCVVDETSYKIITNVMEDHHILDEKVSGIAKIEDRRPPQEMECLYILTPEEHIVRCMISDWERPKPRYAAAHLLWTAELPSKFRDMILASGARNNILSERVLSIDYFPRESHLLTLRQPTSFYNLYHPECGDTVPDHLLSLARNIVSACVTLGEYPTIRYYNPPPTALHHARALSHVLAQKVQEELDLFAQNHRDFPPQSNRPRGVLFIVDRSIDLYAPFLHEFTYQAMAHDLLPIKEGDQVTYKFKITNGAGEEEEKELPLSDNDTVWVAHRHEHMKDTIQKLMEEFKQFMGQNKNFVDSNSATSLYAIRDMMATLPQFQGQKDMYSLHLTMAQECMNYFEKKKLPDVALLEQALATGYDESGQIPRNAAETLVRLLDDPAISPVDRIRLIAIYLLYKDGLLEGDIQKLIHHAQLKRMDERVIRSLDILGARVTKPLKDPTPNRHKPKPKPVTNDDDEGTDFSRYVTSVKAMLEDHVKGALDTEMFPYVKPELIPQGSNETVTQTSLRSAKPTWARTRLSVVEPKQRVFVFMAGGATYAESRACYEVSKASLRDIFLGTTHMLSPSTWLTQLSNLRETRARLGLPVDQPPKEVPRHLLEPDPVPKPAPKPQQARPVQVGNPAPRPAPVPAPASQSSGLKVHHQPDVPYYKQDAPKKEKKRGFGVFRR</sequence>
<accession>A0A4S2N895</accession>
<gene>
    <name evidence="3" type="ORF">EX30DRAFT_326632</name>
</gene>
<feature type="region of interest" description="Disordered" evidence="2">
    <location>
        <begin position="462"/>
        <end position="488"/>
    </location>
</feature>
<dbReference type="FunCoup" id="A0A4S2N895">
    <property type="interactions" value="781"/>
</dbReference>
<dbReference type="InterPro" id="IPR001619">
    <property type="entry name" value="Sec1-like"/>
</dbReference>
<feature type="compositionally biased region" description="Basic and acidic residues" evidence="2">
    <location>
        <begin position="617"/>
        <end position="627"/>
    </location>
</feature>
<evidence type="ECO:0000256" key="1">
    <source>
        <dbReference type="ARBA" id="ARBA00009884"/>
    </source>
</evidence>
<proteinExistence type="inferred from homology"/>
<dbReference type="SUPFAM" id="SSF56815">
    <property type="entry name" value="Sec1/munc18-like (SM) proteins"/>
    <property type="match status" value="1"/>
</dbReference>
<dbReference type="GO" id="GO:0016192">
    <property type="term" value="P:vesicle-mediated transport"/>
    <property type="evidence" value="ECO:0007669"/>
    <property type="project" value="InterPro"/>
</dbReference>
<dbReference type="InterPro" id="IPR036045">
    <property type="entry name" value="Sec1-like_sf"/>
</dbReference>
<feature type="compositionally biased region" description="Basic residues" evidence="2">
    <location>
        <begin position="684"/>
        <end position="695"/>
    </location>
</feature>
<dbReference type="InterPro" id="IPR043154">
    <property type="entry name" value="Sec-1-like_dom1"/>
</dbReference>
<dbReference type="Gene3D" id="3.40.50.2060">
    <property type="match status" value="1"/>
</dbReference>
<dbReference type="Gene3D" id="3.90.830.10">
    <property type="entry name" value="Syntaxin Binding Protein 1, Chain A, domain 2"/>
    <property type="match status" value="1"/>
</dbReference>
<name>A0A4S2N895_9PEZI</name>
<dbReference type="Pfam" id="PF00995">
    <property type="entry name" value="Sec1"/>
    <property type="match status" value="1"/>
</dbReference>
<comment type="similarity">
    <text evidence="1">Belongs to the STXBP/unc-18/SEC1 family.</text>
</comment>
<feature type="region of interest" description="Disordered" evidence="2">
    <location>
        <begin position="611"/>
        <end position="695"/>
    </location>
</feature>
<dbReference type="PANTHER" id="PTHR11679">
    <property type="entry name" value="VESICLE PROTEIN SORTING-ASSOCIATED"/>
    <property type="match status" value="1"/>
</dbReference>
<evidence type="ECO:0000313" key="4">
    <source>
        <dbReference type="Proteomes" id="UP000298138"/>
    </source>
</evidence>
<dbReference type="InterPro" id="IPR027482">
    <property type="entry name" value="Sec1-like_dom2"/>
</dbReference>
<dbReference type="InterPro" id="IPR043127">
    <property type="entry name" value="Sec-1-like_dom3a"/>
</dbReference>
<evidence type="ECO:0000256" key="2">
    <source>
        <dbReference type="SAM" id="MobiDB-lite"/>
    </source>
</evidence>
<dbReference type="OrthoDB" id="2228at2759"/>
<dbReference type="AlphaFoldDB" id="A0A4S2N895"/>
<protein>
    <submittedName>
        <fullName evidence="3">Sec1 family protein</fullName>
    </submittedName>
</protein>
<dbReference type="Gene3D" id="3.40.50.1910">
    <property type="match status" value="1"/>
</dbReference>
<reference evidence="3 4" key="1">
    <citation type="submission" date="2019-04" db="EMBL/GenBank/DDBJ databases">
        <title>Comparative genomics and transcriptomics to analyze fruiting body development in filamentous ascomycetes.</title>
        <authorList>
            <consortium name="DOE Joint Genome Institute"/>
            <person name="Lutkenhaus R."/>
            <person name="Traeger S."/>
            <person name="Breuer J."/>
            <person name="Kuo A."/>
            <person name="Lipzen A."/>
            <person name="Pangilinan J."/>
            <person name="Dilworth D."/>
            <person name="Sandor L."/>
            <person name="Poggeler S."/>
            <person name="Barry K."/>
            <person name="Grigoriev I.V."/>
            <person name="Nowrousian M."/>
        </authorList>
    </citation>
    <scope>NUCLEOTIDE SEQUENCE [LARGE SCALE GENOMIC DNA]</scope>
    <source>
        <strain evidence="3 4">CBS 389.68</strain>
    </source>
</reference>
<dbReference type="Proteomes" id="UP000298138">
    <property type="component" value="Unassembled WGS sequence"/>
</dbReference>
<dbReference type="InParanoid" id="A0A4S2N895"/>
<dbReference type="STRING" id="341454.A0A4S2N895"/>
<dbReference type="Gene3D" id="1.25.40.60">
    <property type="match status" value="1"/>
</dbReference>
<organism evidence="3 4">
    <name type="scientific">Ascodesmis nigricans</name>
    <dbReference type="NCBI Taxonomy" id="341454"/>
    <lineage>
        <taxon>Eukaryota</taxon>
        <taxon>Fungi</taxon>
        <taxon>Dikarya</taxon>
        <taxon>Ascomycota</taxon>
        <taxon>Pezizomycotina</taxon>
        <taxon>Pezizomycetes</taxon>
        <taxon>Pezizales</taxon>
        <taxon>Ascodesmidaceae</taxon>
        <taxon>Ascodesmis</taxon>
    </lineage>
</organism>
<dbReference type="PIRSF" id="PIRSF005715">
    <property type="entry name" value="VPS45_Sec1"/>
    <property type="match status" value="1"/>
</dbReference>